<feature type="domain" description="F-box associated beta-propeller type 1" evidence="1">
    <location>
        <begin position="82"/>
        <end position="165"/>
    </location>
</feature>
<name>A0AAF0UNI3_SOLVR</name>
<dbReference type="AlphaFoldDB" id="A0AAF0UNI3"/>
<protein>
    <recommendedName>
        <fullName evidence="1">F-box associated beta-propeller type 1 domain-containing protein</fullName>
    </recommendedName>
</protein>
<proteinExistence type="predicted"/>
<evidence type="ECO:0000259" key="1">
    <source>
        <dbReference type="Pfam" id="PF07734"/>
    </source>
</evidence>
<reference evidence="2" key="1">
    <citation type="submission" date="2023-08" db="EMBL/GenBank/DDBJ databases">
        <title>A de novo genome assembly of Solanum verrucosum Schlechtendal, a Mexican diploid species geographically isolated from the other diploid A-genome species in potato relatives.</title>
        <authorList>
            <person name="Hosaka K."/>
        </authorList>
    </citation>
    <scope>NUCLEOTIDE SEQUENCE</scope>
    <source>
        <tissue evidence="2">Young leaves</tissue>
    </source>
</reference>
<gene>
    <name evidence="2" type="ORF">MTR67_041696</name>
</gene>
<dbReference type="InterPro" id="IPR006527">
    <property type="entry name" value="F-box-assoc_dom_typ1"/>
</dbReference>
<accession>A0AAF0UNI3</accession>
<sequence>MIFYFPSGLSIKSLLRFKSISIYWRAIISENTFVKAQRDQSKALGRRKLLLKNRTSGEFKLIDIENPKFISETQEKFLLKNYVVLCSLDGLLLLKEENYMNFVLWNPSTRQHRNLESYLYVNDYILPHACGLCYDDSISTDDYKVILIYRLFYVVYSTSTRSWMIKTNPIRLPNIELLRSCYWNRGIS</sequence>
<evidence type="ECO:0000313" key="2">
    <source>
        <dbReference type="EMBL" id="WMV48311.1"/>
    </source>
</evidence>
<dbReference type="Pfam" id="PF07734">
    <property type="entry name" value="FBA_1"/>
    <property type="match status" value="1"/>
</dbReference>
<dbReference type="EMBL" id="CP133620">
    <property type="protein sequence ID" value="WMV48311.1"/>
    <property type="molecule type" value="Genomic_DNA"/>
</dbReference>
<dbReference type="PANTHER" id="PTHR31672:SF13">
    <property type="entry name" value="F-BOX PROTEIN CPR30-LIKE"/>
    <property type="match status" value="1"/>
</dbReference>
<dbReference type="InterPro" id="IPR050796">
    <property type="entry name" value="SCF_F-box_component"/>
</dbReference>
<dbReference type="PANTHER" id="PTHR31672">
    <property type="entry name" value="BNACNNG10540D PROTEIN"/>
    <property type="match status" value="1"/>
</dbReference>
<keyword evidence="3" id="KW-1185">Reference proteome</keyword>
<dbReference type="Proteomes" id="UP001234989">
    <property type="component" value="Chromosome 9"/>
</dbReference>
<evidence type="ECO:0000313" key="3">
    <source>
        <dbReference type="Proteomes" id="UP001234989"/>
    </source>
</evidence>
<organism evidence="2 3">
    <name type="scientific">Solanum verrucosum</name>
    <dbReference type="NCBI Taxonomy" id="315347"/>
    <lineage>
        <taxon>Eukaryota</taxon>
        <taxon>Viridiplantae</taxon>
        <taxon>Streptophyta</taxon>
        <taxon>Embryophyta</taxon>
        <taxon>Tracheophyta</taxon>
        <taxon>Spermatophyta</taxon>
        <taxon>Magnoliopsida</taxon>
        <taxon>eudicotyledons</taxon>
        <taxon>Gunneridae</taxon>
        <taxon>Pentapetalae</taxon>
        <taxon>asterids</taxon>
        <taxon>lamiids</taxon>
        <taxon>Solanales</taxon>
        <taxon>Solanaceae</taxon>
        <taxon>Solanoideae</taxon>
        <taxon>Solaneae</taxon>
        <taxon>Solanum</taxon>
    </lineage>
</organism>